<dbReference type="PANTHER" id="PTHR43464">
    <property type="entry name" value="METHYLTRANSFERASE"/>
    <property type="match status" value="1"/>
</dbReference>
<comment type="caution">
    <text evidence="6">The sequence shown here is derived from an EMBL/GenBank/DDBJ whole genome shotgun (WGS) entry which is preliminary data.</text>
</comment>
<dbReference type="GO" id="GO:0046406">
    <property type="term" value="F:magnesium protoporphyrin IX methyltransferase activity"/>
    <property type="evidence" value="ECO:0007669"/>
    <property type="project" value="UniProtKB-UniRule"/>
</dbReference>
<dbReference type="AlphaFoldDB" id="A0A845LBU6"/>
<evidence type="ECO:0000259" key="5">
    <source>
        <dbReference type="Pfam" id="PF07109"/>
    </source>
</evidence>
<reference evidence="6 7" key="1">
    <citation type="submission" date="2020-01" db="EMBL/GenBank/DDBJ databases">
        <title>Whole genome sequence of Heliobacterium gestii DSM 11169.</title>
        <authorList>
            <person name="Kyndt J.A."/>
            <person name="Meyer T.E."/>
        </authorList>
    </citation>
    <scope>NUCLEOTIDE SEQUENCE [LARGE SCALE GENOMIC DNA]</scope>
    <source>
        <strain evidence="6 7">DSM 11169</strain>
    </source>
</reference>
<keyword evidence="3" id="KW-0949">S-adenosyl-L-methionine</keyword>
<keyword evidence="1 6" id="KW-0489">Methyltransferase</keyword>
<name>A0A845LBU6_HELGE</name>
<evidence type="ECO:0000313" key="7">
    <source>
        <dbReference type="Proteomes" id="UP000471031"/>
    </source>
</evidence>
<proteinExistence type="predicted"/>
<keyword evidence="2 6" id="KW-0808">Transferase</keyword>
<dbReference type="SUPFAM" id="SSF53335">
    <property type="entry name" value="S-adenosyl-L-methionine-dependent methyltransferases"/>
    <property type="match status" value="1"/>
</dbReference>
<protein>
    <recommendedName>
        <fullName evidence="4">Magnesium protoporphyrin IX methyltransferase</fullName>
        <ecNumber evidence="4">2.1.1.11</ecNumber>
    </recommendedName>
</protein>
<dbReference type="Gene3D" id="3.40.50.150">
    <property type="entry name" value="Vaccinia Virus protein VP39"/>
    <property type="match status" value="1"/>
</dbReference>
<feature type="domain" description="Magnesium-protoporphyrin IX methyltransferase C-terminal" evidence="5">
    <location>
        <begin position="129"/>
        <end position="224"/>
    </location>
</feature>
<dbReference type="InterPro" id="IPR010940">
    <property type="entry name" value="Mg_prot_MeTrfase_C"/>
</dbReference>
<dbReference type="Proteomes" id="UP000471031">
    <property type="component" value="Unassembled WGS sequence"/>
</dbReference>
<dbReference type="Pfam" id="PF07109">
    <property type="entry name" value="Mg-por_mtran_C"/>
    <property type="match status" value="1"/>
</dbReference>
<evidence type="ECO:0000256" key="1">
    <source>
        <dbReference type="ARBA" id="ARBA00022603"/>
    </source>
</evidence>
<keyword evidence="7" id="KW-1185">Reference proteome</keyword>
<sequence length="227" mass="25493">MANELNSYWTQQEQVRNYFDGDAFQRWASISKGESNNFAQRKLIEGRQAIHRCLLDWIGPVAGKRIIDAGCGAGFLAEILADQGAVVKGIDISTKMIEMATARNRGRKDLTFEVSDLVSEKGNYDILISMDVLIHYPLADLPALLEHTLGRSGERAYITFAPSTGWFRFLKAVGERMSGSSRTTSAYLHPISEIHSILNRLGYHSTRQELVSNIIYNAMLLEIKPKR</sequence>
<dbReference type="EC" id="2.1.1.11" evidence="4"/>
<evidence type="ECO:0000256" key="4">
    <source>
        <dbReference type="NCBIfam" id="TIGR02021"/>
    </source>
</evidence>
<gene>
    <name evidence="6" type="primary">bchM</name>
    <name evidence="6" type="ORF">GTO89_07030</name>
</gene>
<dbReference type="GO" id="GO:0015995">
    <property type="term" value="P:chlorophyll biosynthetic process"/>
    <property type="evidence" value="ECO:0007669"/>
    <property type="project" value="UniProtKB-UniRule"/>
</dbReference>
<evidence type="ECO:0000256" key="3">
    <source>
        <dbReference type="ARBA" id="ARBA00022691"/>
    </source>
</evidence>
<dbReference type="CDD" id="cd02440">
    <property type="entry name" value="AdoMet_MTases"/>
    <property type="match status" value="1"/>
</dbReference>
<organism evidence="6 7">
    <name type="scientific">Heliomicrobium gestii</name>
    <name type="common">Heliobacterium gestii</name>
    <dbReference type="NCBI Taxonomy" id="2699"/>
    <lineage>
        <taxon>Bacteria</taxon>
        <taxon>Bacillati</taxon>
        <taxon>Bacillota</taxon>
        <taxon>Clostridia</taxon>
        <taxon>Eubacteriales</taxon>
        <taxon>Heliobacteriaceae</taxon>
        <taxon>Heliomicrobium</taxon>
    </lineage>
</organism>
<dbReference type="InterPro" id="IPR029063">
    <property type="entry name" value="SAM-dependent_MTases_sf"/>
</dbReference>
<dbReference type="InterPro" id="IPR010251">
    <property type="entry name" value="Mg_prot_MeTrfase"/>
</dbReference>
<dbReference type="EMBL" id="WXEX01000005">
    <property type="protein sequence ID" value="MZP42794.1"/>
    <property type="molecule type" value="Genomic_DNA"/>
</dbReference>
<dbReference type="GO" id="GO:0032259">
    <property type="term" value="P:methylation"/>
    <property type="evidence" value="ECO:0007669"/>
    <property type="project" value="UniProtKB-KW"/>
</dbReference>
<evidence type="ECO:0000313" key="6">
    <source>
        <dbReference type="EMBL" id="MZP42794.1"/>
    </source>
</evidence>
<accession>A0A845LBU6</accession>
<dbReference type="OrthoDB" id="7365827at2"/>
<dbReference type="NCBIfam" id="TIGR02021">
    <property type="entry name" value="BchM-ChlM"/>
    <property type="match status" value="1"/>
</dbReference>
<dbReference type="RefSeq" id="WP_161261371.1">
    <property type="nucleotide sequence ID" value="NZ_JAFBDC010000004.1"/>
</dbReference>
<dbReference type="PANTHER" id="PTHR43464:SF19">
    <property type="entry name" value="UBIQUINONE BIOSYNTHESIS O-METHYLTRANSFERASE, MITOCHONDRIAL"/>
    <property type="match status" value="1"/>
</dbReference>
<evidence type="ECO:0000256" key="2">
    <source>
        <dbReference type="ARBA" id="ARBA00022679"/>
    </source>
</evidence>